<keyword evidence="6" id="KW-0645">Protease</keyword>
<evidence type="ECO:0000313" key="16">
    <source>
        <dbReference type="EMBL" id="MEQ3362194.1"/>
    </source>
</evidence>
<accession>A0ABV1JAU6</accession>
<evidence type="ECO:0000256" key="12">
    <source>
        <dbReference type="ARBA" id="ARBA00034000"/>
    </source>
</evidence>
<evidence type="ECO:0000256" key="8">
    <source>
        <dbReference type="ARBA" id="ARBA00022801"/>
    </source>
</evidence>
<dbReference type="InterPro" id="IPR001967">
    <property type="entry name" value="Peptidase_S11_N"/>
</dbReference>
<comment type="catalytic activity">
    <reaction evidence="12">
        <text>Preferential cleavage: (Ac)2-L-Lys-D-Ala-|-D-Ala. Also transpeptidation of peptidyl-alanyl moieties that are N-acyl substituents of D-alanine.</text>
        <dbReference type="EC" id="3.4.16.4"/>
    </reaction>
</comment>
<feature type="domain" description="Peptidase S11 D-Ala-D-Ala carboxypeptidase A C-terminal" evidence="15">
    <location>
        <begin position="385"/>
        <end position="430"/>
    </location>
</feature>
<evidence type="ECO:0000256" key="5">
    <source>
        <dbReference type="ARBA" id="ARBA00022645"/>
    </source>
</evidence>
<dbReference type="PROSITE" id="PS51257">
    <property type="entry name" value="PROKAR_LIPOPROTEIN"/>
    <property type="match status" value="1"/>
</dbReference>
<proteinExistence type="inferred from homology"/>
<evidence type="ECO:0000256" key="7">
    <source>
        <dbReference type="ARBA" id="ARBA00022729"/>
    </source>
</evidence>
<dbReference type="SUPFAM" id="SSF69189">
    <property type="entry name" value="Penicillin-binding protein associated domain"/>
    <property type="match status" value="1"/>
</dbReference>
<name>A0ABV1JAU6_9ACTN</name>
<dbReference type="Gene3D" id="2.60.410.10">
    <property type="entry name" value="D-Ala-D-Ala carboxypeptidase, C-terminal domain"/>
    <property type="match status" value="1"/>
</dbReference>
<evidence type="ECO:0000256" key="6">
    <source>
        <dbReference type="ARBA" id="ARBA00022670"/>
    </source>
</evidence>
<keyword evidence="7" id="KW-0732">Signal</keyword>
<dbReference type="PANTHER" id="PTHR21581:SF33">
    <property type="entry name" value="D-ALANYL-D-ALANINE CARBOXYPEPTIDASE DACB"/>
    <property type="match status" value="1"/>
</dbReference>
<dbReference type="Pfam" id="PF00768">
    <property type="entry name" value="Peptidase_S11"/>
    <property type="match status" value="1"/>
</dbReference>
<feature type="domain" description="Peptidase S11 D-alanyl-D-alanine carboxypeptidase A N-terminal" evidence="14">
    <location>
        <begin position="58"/>
        <end position="307"/>
    </location>
</feature>
<evidence type="ECO:0000256" key="4">
    <source>
        <dbReference type="ARBA" id="ARBA00012448"/>
    </source>
</evidence>
<organism evidence="16 17">
    <name type="scientific">Raoultibacter massiliensis</name>
    <dbReference type="NCBI Taxonomy" id="1852371"/>
    <lineage>
        <taxon>Bacteria</taxon>
        <taxon>Bacillati</taxon>
        <taxon>Actinomycetota</taxon>
        <taxon>Coriobacteriia</taxon>
        <taxon>Eggerthellales</taxon>
        <taxon>Eggerthellaceae</taxon>
        <taxon>Raoultibacter</taxon>
    </lineage>
</organism>
<evidence type="ECO:0000256" key="2">
    <source>
        <dbReference type="ARBA" id="ARBA00004752"/>
    </source>
</evidence>
<evidence type="ECO:0000259" key="14">
    <source>
        <dbReference type="Pfam" id="PF00768"/>
    </source>
</evidence>
<keyword evidence="10" id="KW-0573">Peptidoglycan synthesis</keyword>
<keyword evidence="9" id="KW-0133">Cell shape</keyword>
<dbReference type="Gene3D" id="3.40.710.10">
    <property type="entry name" value="DD-peptidase/beta-lactamase superfamily"/>
    <property type="match status" value="1"/>
</dbReference>
<comment type="caution">
    <text evidence="16">The sequence shown here is derived from an EMBL/GenBank/DDBJ whole genome shotgun (WGS) entry which is preliminary data.</text>
</comment>
<dbReference type="InterPro" id="IPR015956">
    <property type="entry name" value="Peniciliin-bd_prot_C_sf"/>
</dbReference>
<gene>
    <name evidence="16" type="ORF">AAA083_04285</name>
</gene>
<evidence type="ECO:0000256" key="9">
    <source>
        <dbReference type="ARBA" id="ARBA00022960"/>
    </source>
</evidence>
<dbReference type="EMBL" id="JBBNOP010000003">
    <property type="protein sequence ID" value="MEQ3362194.1"/>
    <property type="molecule type" value="Genomic_DNA"/>
</dbReference>
<evidence type="ECO:0000256" key="10">
    <source>
        <dbReference type="ARBA" id="ARBA00022984"/>
    </source>
</evidence>
<comment type="pathway">
    <text evidence="2">Cell wall biogenesis; peptidoglycan biosynthesis.</text>
</comment>
<dbReference type="Pfam" id="PF07943">
    <property type="entry name" value="PBP5_C"/>
    <property type="match status" value="1"/>
</dbReference>
<evidence type="ECO:0000313" key="17">
    <source>
        <dbReference type="Proteomes" id="UP001487305"/>
    </source>
</evidence>
<sequence length="473" mass="50293">MIKTSAKQRAFSWYASLMACVLVLALGFGLAVPPAYADVRKADVVYGLTVDSRGLSVAQCPSIDAEYALVMDSEGTVYFERNADSPTQIASITKIMTALVALESAPLDTLITTSSRAATVGESSASLLEGDTMTLEIALKALLLSSGNDAAIAIAENVGRLLYEQGGGDASGLSETEAEAVFLERMNGRAAELGCTDTVFENPHGLDDGIWQGDQHSCAADVAIMAQAAMKNEVFRTIVATPNETIEVTRADGTKASLYLESTDEMLKNGFEGACGIKTGFTALAGPSFAGAANRNGVEMYAIVIHSTSEAQRFTDAQTLLDWVFDHTTEYRLVNTSQTASSNAGGSSDEVPVLAEVAHTGWIDRTVKATVADPDQVIDIFDLNGNISQSVEYEELEGNVHAGDKIGTLTFKQRNNVMATVDLIAAEDVDAPDLLEGIGVWWDRLFRGFSGQPSVAENVLYNETPLVIDKANA</sequence>
<dbReference type="Proteomes" id="UP001487305">
    <property type="component" value="Unassembled WGS sequence"/>
</dbReference>
<dbReference type="RefSeq" id="WP_245874443.1">
    <property type="nucleotide sequence ID" value="NZ_JBBNOP010000003.1"/>
</dbReference>
<dbReference type="InterPro" id="IPR012338">
    <property type="entry name" value="Beta-lactam/transpept-like"/>
</dbReference>
<evidence type="ECO:0000259" key="15">
    <source>
        <dbReference type="Pfam" id="PF07943"/>
    </source>
</evidence>
<dbReference type="PANTHER" id="PTHR21581">
    <property type="entry name" value="D-ALANYL-D-ALANINE CARBOXYPEPTIDASE"/>
    <property type="match status" value="1"/>
</dbReference>
<evidence type="ECO:0000256" key="3">
    <source>
        <dbReference type="ARBA" id="ARBA00007164"/>
    </source>
</evidence>
<evidence type="ECO:0000256" key="13">
    <source>
        <dbReference type="RuleBase" id="RU004016"/>
    </source>
</evidence>
<keyword evidence="17" id="KW-1185">Reference proteome</keyword>
<dbReference type="InterPro" id="IPR037167">
    <property type="entry name" value="Peptidase_S11_C_sf"/>
</dbReference>
<dbReference type="InterPro" id="IPR018044">
    <property type="entry name" value="Peptidase_S11"/>
</dbReference>
<comment type="similarity">
    <text evidence="3 13">Belongs to the peptidase S11 family.</text>
</comment>
<evidence type="ECO:0000256" key="1">
    <source>
        <dbReference type="ARBA" id="ARBA00003217"/>
    </source>
</evidence>
<protein>
    <recommendedName>
        <fullName evidence="4">serine-type D-Ala-D-Ala carboxypeptidase</fullName>
        <ecNumber evidence="4">3.4.16.4</ecNumber>
    </recommendedName>
</protein>
<dbReference type="EC" id="3.4.16.4" evidence="4"/>
<keyword evidence="11" id="KW-0961">Cell wall biogenesis/degradation</keyword>
<dbReference type="PRINTS" id="PR00725">
    <property type="entry name" value="DADACBPTASE1"/>
</dbReference>
<keyword evidence="5 16" id="KW-0121">Carboxypeptidase</keyword>
<dbReference type="SUPFAM" id="SSF56601">
    <property type="entry name" value="beta-lactamase/transpeptidase-like"/>
    <property type="match status" value="1"/>
</dbReference>
<evidence type="ECO:0000256" key="11">
    <source>
        <dbReference type="ARBA" id="ARBA00023316"/>
    </source>
</evidence>
<comment type="function">
    <text evidence="1">Removes C-terminal D-alanyl residues from sugar-peptide cell wall precursors.</text>
</comment>
<reference evidence="16 17" key="1">
    <citation type="submission" date="2024-04" db="EMBL/GenBank/DDBJ databases">
        <title>Human intestinal bacterial collection.</title>
        <authorList>
            <person name="Pauvert C."/>
            <person name="Hitch T.C.A."/>
            <person name="Clavel T."/>
        </authorList>
    </citation>
    <scope>NUCLEOTIDE SEQUENCE [LARGE SCALE GENOMIC DNA]</scope>
    <source>
        <strain evidence="16 17">CLA-KB-H42</strain>
    </source>
</reference>
<dbReference type="GO" id="GO:0004180">
    <property type="term" value="F:carboxypeptidase activity"/>
    <property type="evidence" value="ECO:0007669"/>
    <property type="project" value="UniProtKB-KW"/>
</dbReference>
<dbReference type="InterPro" id="IPR012907">
    <property type="entry name" value="Peptidase_S11_C"/>
</dbReference>
<keyword evidence="8 16" id="KW-0378">Hydrolase</keyword>